<dbReference type="Pfam" id="PF05930">
    <property type="entry name" value="Phage_AlpA"/>
    <property type="match status" value="1"/>
</dbReference>
<dbReference type="EMBL" id="AP018738">
    <property type="protein sequence ID" value="BBE51744.1"/>
    <property type="molecule type" value="Genomic_DNA"/>
</dbReference>
<dbReference type="RefSeq" id="WP_197714082.1">
    <property type="nucleotide sequence ID" value="NZ_AP018738.1"/>
</dbReference>
<proteinExistence type="predicted"/>
<protein>
    <submittedName>
        <fullName evidence="1">Phage transcriptional regulator</fullName>
    </submittedName>
</protein>
<gene>
    <name evidence="1" type="ORF">OYT1_ch2224</name>
</gene>
<dbReference type="Proteomes" id="UP000033070">
    <property type="component" value="Chromosome"/>
</dbReference>
<organism evidence="1 2">
    <name type="scientific">Ferriphaselus amnicola</name>
    <dbReference type="NCBI Taxonomy" id="1188319"/>
    <lineage>
        <taxon>Bacteria</taxon>
        <taxon>Pseudomonadati</taxon>
        <taxon>Pseudomonadota</taxon>
        <taxon>Betaproteobacteria</taxon>
        <taxon>Nitrosomonadales</taxon>
        <taxon>Gallionellaceae</taxon>
        <taxon>Ferriphaselus</taxon>
    </lineage>
</organism>
<accession>A0A2Z6GEM5</accession>
<dbReference type="InterPro" id="IPR052931">
    <property type="entry name" value="Prophage_regulatory_activator"/>
</dbReference>
<dbReference type="InterPro" id="IPR010260">
    <property type="entry name" value="AlpA"/>
</dbReference>
<dbReference type="KEGG" id="fam:OYT1_ch2224"/>
<dbReference type="Gene3D" id="1.10.238.160">
    <property type="match status" value="1"/>
</dbReference>
<sequence>MDMRLLRLSEVLALVRLGKTTLYQLVKDGDFPAPIKISRRATAWRSEDVSNWVKTREATR</sequence>
<evidence type="ECO:0000313" key="2">
    <source>
        <dbReference type="Proteomes" id="UP000033070"/>
    </source>
</evidence>
<dbReference type="AlphaFoldDB" id="A0A2Z6GEM5"/>
<name>A0A2Z6GEM5_9PROT</name>
<reference evidence="1 2" key="1">
    <citation type="submission" date="2018-06" db="EMBL/GenBank/DDBJ databases">
        <title>OYT1 Genome Sequencing.</title>
        <authorList>
            <person name="Kato S."/>
            <person name="Itoh T."/>
            <person name="Ohkuma M."/>
        </authorList>
    </citation>
    <scope>NUCLEOTIDE SEQUENCE [LARGE SCALE GENOMIC DNA]</scope>
    <source>
        <strain evidence="1 2">OYT1</strain>
    </source>
</reference>
<dbReference type="PANTHER" id="PTHR36154:SF1">
    <property type="entry name" value="DNA-BINDING TRANSCRIPTIONAL ACTIVATOR ALPA"/>
    <property type="match status" value="1"/>
</dbReference>
<dbReference type="PANTHER" id="PTHR36154">
    <property type="entry name" value="DNA-BINDING TRANSCRIPTIONAL ACTIVATOR ALPA"/>
    <property type="match status" value="1"/>
</dbReference>
<keyword evidence="2" id="KW-1185">Reference proteome</keyword>
<evidence type="ECO:0000313" key="1">
    <source>
        <dbReference type="EMBL" id="BBE51744.1"/>
    </source>
</evidence>